<dbReference type="RefSeq" id="WP_170104304.1">
    <property type="nucleotide sequence ID" value="NZ_JABAGR010000006.1"/>
</dbReference>
<sequence>MAADDARGDSAKPDTTADDARAPRVPEEAEARRPKHAAAPKAEPKAEKSEEGAAEKASGAEPDRGAEPEPAPAPAPEPGHETEPEPEPGRELADTGKIYVPKTEYTAPAKTPSELDARKRSVTIRAVLLVVLAAVLGSTLIVTRCFGLLSGTTVPSVVGYNEERARATLERKGLKVKVEDQETERVSDKGRVLSTEPSADEAVGPNGTVTIVVGTVTQETQDAPNLVGLSKADAANAIMQTNFFVQDDVMYAYSSTVPAGTVISQAPQAGSERIRGTAIDLIVSDGPNPAGSDGDHASESDKGTVTIPDVVGMTYQNAVTLLRGMGLKSTRGKDVLDYGIPAGMVSSVSPAVGDEVEVGSTVTVYVAKSDE</sequence>
<feature type="compositionally biased region" description="Basic and acidic residues" evidence="1">
    <location>
        <begin position="78"/>
        <end position="94"/>
    </location>
</feature>
<evidence type="ECO:0000256" key="2">
    <source>
        <dbReference type="SAM" id="Phobius"/>
    </source>
</evidence>
<keyword evidence="2" id="KW-0472">Membrane</keyword>
<dbReference type="SMART" id="SM00740">
    <property type="entry name" value="PASTA"/>
    <property type="match status" value="3"/>
</dbReference>
<reference evidence="4 5" key="1">
    <citation type="submission" date="2020-04" db="EMBL/GenBank/DDBJ databases">
        <authorList>
            <person name="Hitch T.C.A."/>
            <person name="Wylensek D."/>
            <person name="Clavel T."/>
        </authorList>
    </citation>
    <scope>NUCLEOTIDE SEQUENCE [LARGE SCALE GENOMIC DNA]</scope>
    <source>
        <strain evidence="4 5">105184</strain>
    </source>
</reference>
<dbReference type="Proteomes" id="UP000565613">
    <property type="component" value="Unassembled WGS sequence"/>
</dbReference>
<evidence type="ECO:0000313" key="5">
    <source>
        <dbReference type="Proteomes" id="UP000565613"/>
    </source>
</evidence>
<feature type="compositionally biased region" description="Basic and acidic residues" evidence="1">
    <location>
        <begin position="18"/>
        <end position="32"/>
    </location>
</feature>
<dbReference type="EMBL" id="JABAGR010000006">
    <property type="protein sequence ID" value="NMF26260.1"/>
    <property type="molecule type" value="Genomic_DNA"/>
</dbReference>
<proteinExistence type="predicted"/>
<evidence type="ECO:0000256" key="1">
    <source>
        <dbReference type="SAM" id="MobiDB-lite"/>
    </source>
</evidence>
<feature type="compositionally biased region" description="Basic and acidic residues" evidence="1">
    <location>
        <begin position="1"/>
        <end position="12"/>
    </location>
</feature>
<dbReference type="AlphaFoldDB" id="A0A7X9Y192"/>
<feature type="compositionally biased region" description="Basic and acidic residues" evidence="1">
    <location>
        <begin position="42"/>
        <end position="54"/>
    </location>
</feature>
<feature type="domain" description="PASTA" evidence="3">
    <location>
        <begin position="217"/>
        <end position="285"/>
    </location>
</feature>
<dbReference type="PROSITE" id="PS51178">
    <property type="entry name" value="PASTA"/>
    <property type="match status" value="3"/>
</dbReference>
<accession>A0A7X9Y192</accession>
<name>A0A7X9Y192_9ACTN</name>
<feature type="transmembrane region" description="Helical" evidence="2">
    <location>
        <begin position="126"/>
        <end position="149"/>
    </location>
</feature>
<feature type="region of interest" description="Disordered" evidence="1">
    <location>
        <begin position="285"/>
        <end position="304"/>
    </location>
</feature>
<organism evidence="4 5">
    <name type="scientific">Parafannyhessea umbonata</name>
    <dbReference type="NCBI Taxonomy" id="604330"/>
    <lineage>
        <taxon>Bacteria</taxon>
        <taxon>Bacillati</taxon>
        <taxon>Actinomycetota</taxon>
        <taxon>Coriobacteriia</taxon>
        <taxon>Coriobacteriales</taxon>
        <taxon>Atopobiaceae</taxon>
        <taxon>Parafannyhessea</taxon>
    </lineage>
</organism>
<dbReference type="Gene3D" id="3.30.10.20">
    <property type="match status" value="3"/>
</dbReference>
<keyword evidence="2" id="KW-0812">Transmembrane</keyword>
<feature type="compositionally biased region" description="Basic and acidic residues" evidence="1">
    <location>
        <begin position="293"/>
        <end position="302"/>
    </location>
</feature>
<comment type="caution">
    <text evidence="4">The sequence shown here is derived from an EMBL/GenBank/DDBJ whole genome shotgun (WGS) entry which is preliminary data.</text>
</comment>
<feature type="domain" description="PASTA" evidence="3">
    <location>
        <begin position="301"/>
        <end position="368"/>
    </location>
</feature>
<dbReference type="Pfam" id="PF03793">
    <property type="entry name" value="PASTA"/>
    <property type="match status" value="3"/>
</dbReference>
<feature type="domain" description="PASTA" evidence="3">
    <location>
        <begin position="151"/>
        <end position="215"/>
    </location>
</feature>
<evidence type="ECO:0000259" key="3">
    <source>
        <dbReference type="PROSITE" id="PS51178"/>
    </source>
</evidence>
<dbReference type="CDD" id="cd06577">
    <property type="entry name" value="PASTA_pknB"/>
    <property type="match status" value="3"/>
</dbReference>
<feature type="region of interest" description="Disordered" evidence="1">
    <location>
        <begin position="1"/>
        <end position="105"/>
    </location>
</feature>
<gene>
    <name evidence="4" type="ORF">HF885_07430</name>
</gene>
<dbReference type="InterPro" id="IPR005543">
    <property type="entry name" value="PASTA_dom"/>
</dbReference>
<protein>
    <submittedName>
        <fullName evidence="4">PASTA domain-containing protein</fullName>
    </submittedName>
</protein>
<evidence type="ECO:0000313" key="4">
    <source>
        <dbReference type="EMBL" id="NMF26260.1"/>
    </source>
</evidence>
<keyword evidence="2" id="KW-1133">Transmembrane helix</keyword>